<evidence type="ECO:0008006" key="3">
    <source>
        <dbReference type="Google" id="ProtNLM"/>
    </source>
</evidence>
<dbReference type="STRING" id="470145.BACCOP_00082"/>
<dbReference type="AlphaFoldDB" id="B3JDZ3"/>
<reference evidence="1 2" key="2">
    <citation type="submission" date="2008-04" db="EMBL/GenBank/DDBJ databases">
        <authorList>
            <person name="Fulton L."/>
            <person name="Clifton S."/>
            <person name="Fulton B."/>
            <person name="Xu J."/>
            <person name="Minx P."/>
            <person name="Pepin K.H."/>
            <person name="Johnson M."/>
            <person name="Thiruvilangam P."/>
            <person name="Bhonagiri V."/>
            <person name="Nash W.E."/>
            <person name="Mardis E.R."/>
            <person name="Wilson R.K."/>
        </authorList>
    </citation>
    <scope>NUCLEOTIDE SEQUENCE [LARGE SCALE GENOMIC DNA]</scope>
    <source>
        <strain evidence="1 2">DSM 17136</strain>
    </source>
</reference>
<feature type="non-terminal residue" evidence="1">
    <location>
        <position position="1"/>
    </location>
</feature>
<evidence type="ECO:0000313" key="1">
    <source>
        <dbReference type="EMBL" id="EDV02820.1"/>
    </source>
</evidence>
<organism evidence="1 2">
    <name type="scientific">Phocaeicola coprocola DSM 17136</name>
    <dbReference type="NCBI Taxonomy" id="470145"/>
    <lineage>
        <taxon>Bacteria</taxon>
        <taxon>Pseudomonadati</taxon>
        <taxon>Bacteroidota</taxon>
        <taxon>Bacteroidia</taxon>
        <taxon>Bacteroidales</taxon>
        <taxon>Bacteroidaceae</taxon>
        <taxon>Phocaeicola</taxon>
    </lineage>
</organism>
<dbReference type="eggNOG" id="COG3385">
    <property type="taxonomic scope" value="Bacteria"/>
</dbReference>
<sequence>SENAVRIQIYCAIITYCLVAIVQHDMKLERSVYEILQILGISLTDKTHLSDLFDKSNFKNVKDRYDSSEPNLFNF</sequence>
<reference evidence="1 2" key="1">
    <citation type="submission" date="2008-04" db="EMBL/GenBank/DDBJ databases">
        <title>Draft genome sequence of Bacteroides coprocola (DSM 17136).</title>
        <authorList>
            <person name="Sudarsanam P."/>
            <person name="Ley R."/>
            <person name="Guruge J."/>
            <person name="Turnbaugh P.J."/>
            <person name="Mahowald M."/>
            <person name="Liep D."/>
            <person name="Gordon J."/>
        </authorList>
    </citation>
    <scope>NUCLEOTIDE SEQUENCE [LARGE SCALE GENOMIC DNA]</scope>
    <source>
        <strain evidence="1 2">DSM 17136</strain>
    </source>
</reference>
<dbReference type="HOGENOM" id="CLU_2660090_0_0_10"/>
<evidence type="ECO:0000313" key="2">
    <source>
        <dbReference type="Proteomes" id="UP000003146"/>
    </source>
</evidence>
<proteinExistence type="predicted"/>
<comment type="caution">
    <text evidence="1">The sequence shown here is derived from an EMBL/GenBank/DDBJ whole genome shotgun (WGS) entry which is preliminary data.</text>
</comment>
<gene>
    <name evidence="1" type="ORF">BACCOP_00082</name>
</gene>
<name>B3JDZ3_9BACT</name>
<dbReference type="EMBL" id="ABIY02000009">
    <property type="protein sequence ID" value="EDV02820.1"/>
    <property type="molecule type" value="Genomic_DNA"/>
</dbReference>
<protein>
    <recommendedName>
        <fullName evidence="3">IS4 family transposase</fullName>
    </recommendedName>
</protein>
<accession>B3JDZ3</accession>
<dbReference type="Proteomes" id="UP000003146">
    <property type="component" value="Unassembled WGS sequence"/>
</dbReference>